<dbReference type="InterPro" id="IPR001173">
    <property type="entry name" value="Glyco_trans_2-like"/>
</dbReference>
<dbReference type="Gene3D" id="3.90.550.10">
    <property type="entry name" value="Spore Coat Polysaccharide Biosynthesis Protein SpsA, Chain A"/>
    <property type="match status" value="1"/>
</dbReference>
<reference evidence="2 3" key="1">
    <citation type="submission" date="2018-03" db="EMBL/GenBank/DDBJ databases">
        <title>Brevisbacillus phylogenomics.</title>
        <authorList>
            <person name="Dunlap C."/>
        </authorList>
    </citation>
    <scope>NUCLEOTIDE SEQUENCE [LARGE SCALE GENOMIC DNA]</scope>
    <source>
        <strain evidence="2 3">NRRL NRS-1210</strain>
    </source>
</reference>
<evidence type="ECO:0000259" key="1">
    <source>
        <dbReference type="Pfam" id="PF00535"/>
    </source>
</evidence>
<gene>
    <name evidence="2" type="ORF">C7R93_13305</name>
</gene>
<sequence length="82" mass="9372">MYTLLSLNLQFADFEQYEVIVLDNGSTDGLAEKLAGFTAHYSLQVVLYRRRVPLSRLFNTDTGYDFAGALYEEDLLRVRTSV</sequence>
<comment type="caution">
    <text evidence="2">The sequence shown here is derived from an EMBL/GenBank/DDBJ whole genome shotgun (WGS) entry which is preliminary data.</text>
</comment>
<keyword evidence="3" id="KW-1185">Reference proteome</keyword>
<dbReference type="SUPFAM" id="SSF53448">
    <property type="entry name" value="Nucleotide-diphospho-sugar transferases"/>
    <property type="match status" value="1"/>
</dbReference>
<dbReference type="Proteomes" id="UP000240419">
    <property type="component" value="Unassembled WGS sequence"/>
</dbReference>
<evidence type="ECO:0000313" key="3">
    <source>
        <dbReference type="Proteomes" id="UP000240419"/>
    </source>
</evidence>
<dbReference type="EMBL" id="PXZM01000021">
    <property type="protein sequence ID" value="PSJ95237.1"/>
    <property type="molecule type" value="Genomic_DNA"/>
</dbReference>
<dbReference type="AlphaFoldDB" id="A0A2P7V7N8"/>
<name>A0A2P7V7N8_9BACL</name>
<protein>
    <recommendedName>
        <fullName evidence="1">Glycosyltransferase 2-like domain-containing protein</fullName>
    </recommendedName>
</protein>
<dbReference type="InterPro" id="IPR029044">
    <property type="entry name" value="Nucleotide-diphossugar_trans"/>
</dbReference>
<evidence type="ECO:0000313" key="2">
    <source>
        <dbReference type="EMBL" id="PSJ95237.1"/>
    </source>
</evidence>
<dbReference type="Pfam" id="PF00535">
    <property type="entry name" value="Glycos_transf_2"/>
    <property type="match status" value="1"/>
</dbReference>
<proteinExistence type="predicted"/>
<dbReference type="CDD" id="cd00761">
    <property type="entry name" value="Glyco_tranf_GTA_type"/>
    <property type="match status" value="1"/>
</dbReference>
<accession>A0A2P7V7N8</accession>
<feature type="domain" description="Glycosyltransferase 2-like" evidence="1">
    <location>
        <begin position="3"/>
        <end position="51"/>
    </location>
</feature>
<organism evidence="2 3">
    <name type="scientific">Brevibacillus fortis</name>
    <dbReference type="NCBI Taxonomy" id="2126352"/>
    <lineage>
        <taxon>Bacteria</taxon>
        <taxon>Bacillati</taxon>
        <taxon>Bacillota</taxon>
        <taxon>Bacilli</taxon>
        <taxon>Bacillales</taxon>
        <taxon>Paenibacillaceae</taxon>
        <taxon>Brevibacillus</taxon>
    </lineage>
</organism>